<reference evidence="1" key="1">
    <citation type="submission" date="2019-05" db="EMBL/GenBank/DDBJ databases">
        <title>Another draft genome of Portunus trituberculatus and its Hox gene families provides insights of decapod evolution.</title>
        <authorList>
            <person name="Jeong J.-H."/>
            <person name="Song I."/>
            <person name="Kim S."/>
            <person name="Choi T."/>
            <person name="Kim D."/>
            <person name="Ryu S."/>
            <person name="Kim W."/>
        </authorList>
    </citation>
    <scope>NUCLEOTIDE SEQUENCE [LARGE SCALE GENOMIC DNA]</scope>
    <source>
        <tissue evidence="1">Muscle</tissue>
    </source>
</reference>
<keyword evidence="2" id="KW-1185">Reference proteome</keyword>
<accession>A0A5B7CIL2</accession>
<comment type="caution">
    <text evidence="1">The sequence shown here is derived from an EMBL/GenBank/DDBJ whole genome shotgun (WGS) entry which is preliminary data.</text>
</comment>
<dbReference type="EMBL" id="VSRR010000060">
    <property type="protein sequence ID" value="MPC09230.1"/>
    <property type="molecule type" value="Genomic_DNA"/>
</dbReference>
<evidence type="ECO:0000313" key="2">
    <source>
        <dbReference type="Proteomes" id="UP000324222"/>
    </source>
</evidence>
<dbReference type="AlphaFoldDB" id="A0A5B7CIL2"/>
<gene>
    <name evidence="1" type="ORF">E2C01_001833</name>
</gene>
<dbReference type="Proteomes" id="UP000324222">
    <property type="component" value="Unassembled WGS sequence"/>
</dbReference>
<organism evidence="1 2">
    <name type="scientific">Portunus trituberculatus</name>
    <name type="common">Swimming crab</name>
    <name type="synonym">Neptunus trituberculatus</name>
    <dbReference type="NCBI Taxonomy" id="210409"/>
    <lineage>
        <taxon>Eukaryota</taxon>
        <taxon>Metazoa</taxon>
        <taxon>Ecdysozoa</taxon>
        <taxon>Arthropoda</taxon>
        <taxon>Crustacea</taxon>
        <taxon>Multicrustacea</taxon>
        <taxon>Malacostraca</taxon>
        <taxon>Eumalacostraca</taxon>
        <taxon>Eucarida</taxon>
        <taxon>Decapoda</taxon>
        <taxon>Pleocyemata</taxon>
        <taxon>Brachyura</taxon>
        <taxon>Eubrachyura</taxon>
        <taxon>Portunoidea</taxon>
        <taxon>Portunidae</taxon>
        <taxon>Portuninae</taxon>
        <taxon>Portunus</taxon>
    </lineage>
</organism>
<proteinExistence type="predicted"/>
<protein>
    <submittedName>
        <fullName evidence="1">Uncharacterized protein</fullName>
    </submittedName>
</protein>
<evidence type="ECO:0000313" key="1">
    <source>
        <dbReference type="EMBL" id="MPC09230.1"/>
    </source>
</evidence>
<name>A0A5B7CIL2_PORTR</name>
<sequence>MLRVMHSPLLDFLLRVTALMELRHSLREAQMRSVRVLPSSLHGSRTHPSLLSLCSHPLQLHKTGRRDPRPPLSLALRFMAPFHHLVARECRRESGVVLTQVLLR</sequence>